<dbReference type="OrthoDB" id="262308at2759"/>
<sequence>MNKCIKFLGALNIIALANQIVGNNLINTGGSNNAISFEQLFKWKSFAYGFQEARAVNKPIFLLIYKAQCPSCQKLKQKFFKSVRLMDLSDRFVMIKAEMGHDAYIEEKKFQPDGKYVPRILFFRSNGDFIEEACNMYADADKEHKYFYKRPSEIINTMLFVLKNYSKEPLSVIFQYEQSSHPEYCDVEDDILVPILLH</sequence>
<dbReference type="AlphaFoldDB" id="A0A0M9ABV8"/>
<keyword evidence="1" id="KW-0732">Signal</keyword>
<dbReference type="InterPro" id="IPR036249">
    <property type="entry name" value="Thioredoxin-like_sf"/>
</dbReference>
<accession>A0A0M9ABV8</accession>
<proteinExistence type="predicted"/>
<name>A0A0M9ABV8_9HYME</name>
<protein>
    <submittedName>
        <fullName evidence="2">Thioredoxin domain-containing protein 12</fullName>
    </submittedName>
</protein>
<dbReference type="Gene3D" id="3.40.30.10">
    <property type="entry name" value="Glutaredoxin"/>
    <property type="match status" value="1"/>
</dbReference>
<dbReference type="STRING" id="166423.A0A0M9ABV8"/>
<dbReference type="PANTHER" id="PTHR15337">
    <property type="entry name" value="ANTERIOR GRADIENT PROTEIN-RELATED"/>
    <property type="match status" value="1"/>
</dbReference>
<keyword evidence="3" id="KW-1185">Reference proteome</keyword>
<organism evidence="2 3">
    <name type="scientific">Melipona quadrifasciata</name>
    <dbReference type="NCBI Taxonomy" id="166423"/>
    <lineage>
        <taxon>Eukaryota</taxon>
        <taxon>Metazoa</taxon>
        <taxon>Ecdysozoa</taxon>
        <taxon>Arthropoda</taxon>
        <taxon>Hexapoda</taxon>
        <taxon>Insecta</taxon>
        <taxon>Pterygota</taxon>
        <taxon>Neoptera</taxon>
        <taxon>Endopterygota</taxon>
        <taxon>Hymenoptera</taxon>
        <taxon>Apocrita</taxon>
        <taxon>Aculeata</taxon>
        <taxon>Apoidea</taxon>
        <taxon>Anthophila</taxon>
        <taxon>Apidae</taxon>
        <taxon>Melipona</taxon>
    </lineage>
</organism>
<dbReference type="InterPro" id="IPR051099">
    <property type="entry name" value="AGR/TXD"/>
</dbReference>
<reference evidence="2 3" key="1">
    <citation type="submission" date="2015-07" db="EMBL/GenBank/DDBJ databases">
        <title>The genome of Melipona quadrifasciata.</title>
        <authorList>
            <person name="Pan H."/>
            <person name="Kapheim K."/>
        </authorList>
    </citation>
    <scope>NUCLEOTIDE SEQUENCE [LARGE SCALE GENOMIC DNA]</scope>
    <source>
        <strain evidence="2">0111107301</strain>
        <tissue evidence="2">Whole body</tissue>
    </source>
</reference>
<gene>
    <name evidence="2" type="ORF">WN51_10690</name>
</gene>
<dbReference type="SUPFAM" id="SSF52833">
    <property type="entry name" value="Thioredoxin-like"/>
    <property type="match status" value="1"/>
</dbReference>
<evidence type="ECO:0000313" key="3">
    <source>
        <dbReference type="Proteomes" id="UP000053105"/>
    </source>
</evidence>
<dbReference type="GO" id="GO:0005783">
    <property type="term" value="C:endoplasmic reticulum"/>
    <property type="evidence" value="ECO:0007669"/>
    <property type="project" value="TreeGrafter"/>
</dbReference>
<evidence type="ECO:0000256" key="1">
    <source>
        <dbReference type="ARBA" id="ARBA00022729"/>
    </source>
</evidence>
<dbReference type="Pfam" id="PF13899">
    <property type="entry name" value="Thioredoxin_7"/>
    <property type="match status" value="1"/>
</dbReference>
<dbReference type="PANTHER" id="PTHR15337:SF11">
    <property type="entry name" value="THIOREDOXIN DOMAIN-CONTAINING PROTEIN"/>
    <property type="match status" value="1"/>
</dbReference>
<evidence type="ECO:0000313" key="2">
    <source>
        <dbReference type="EMBL" id="KOX81357.1"/>
    </source>
</evidence>
<dbReference type="EMBL" id="KQ435687">
    <property type="protein sequence ID" value="KOX81357.1"/>
    <property type="molecule type" value="Genomic_DNA"/>
</dbReference>
<dbReference type="Proteomes" id="UP000053105">
    <property type="component" value="Unassembled WGS sequence"/>
</dbReference>